<feature type="signal peptide" evidence="1">
    <location>
        <begin position="1"/>
        <end position="23"/>
    </location>
</feature>
<organism evidence="2 3">
    <name type="scientific">Calocera viscosa (strain TUFC12733)</name>
    <dbReference type="NCBI Taxonomy" id="1330018"/>
    <lineage>
        <taxon>Eukaryota</taxon>
        <taxon>Fungi</taxon>
        <taxon>Dikarya</taxon>
        <taxon>Basidiomycota</taxon>
        <taxon>Agaricomycotina</taxon>
        <taxon>Dacrymycetes</taxon>
        <taxon>Dacrymycetales</taxon>
        <taxon>Dacrymycetaceae</taxon>
        <taxon>Calocera</taxon>
    </lineage>
</organism>
<keyword evidence="3" id="KW-1185">Reference proteome</keyword>
<accession>A0A167FK54</accession>
<evidence type="ECO:0000313" key="2">
    <source>
        <dbReference type="EMBL" id="KZO89577.1"/>
    </source>
</evidence>
<dbReference type="AlphaFoldDB" id="A0A167FK54"/>
<evidence type="ECO:0000256" key="1">
    <source>
        <dbReference type="SAM" id="SignalP"/>
    </source>
</evidence>
<name>A0A167FK54_CALVF</name>
<proteinExistence type="predicted"/>
<gene>
    <name evidence="2" type="ORF">CALVIDRAFT_543460</name>
</gene>
<keyword evidence="1" id="KW-0732">Signal</keyword>
<reference evidence="2 3" key="1">
    <citation type="journal article" date="2016" name="Mol. Biol. Evol.">
        <title>Comparative Genomics of Early-Diverging Mushroom-Forming Fungi Provides Insights into the Origins of Lignocellulose Decay Capabilities.</title>
        <authorList>
            <person name="Nagy L.G."/>
            <person name="Riley R."/>
            <person name="Tritt A."/>
            <person name="Adam C."/>
            <person name="Daum C."/>
            <person name="Floudas D."/>
            <person name="Sun H."/>
            <person name="Yadav J.S."/>
            <person name="Pangilinan J."/>
            <person name="Larsson K.H."/>
            <person name="Matsuura K."/>
            <person name="Barry K."/>
            <person name="Labutti K."/>
            <person name="Kuo R."/>
            <person name="Ohm R.A."/>
            <person name="Bhattacharya S.S."/>
            <person name="Shirouzu T."/>
            <person name="Yoshinaga Y."/>
            <person name="Martin F.M."/>
            <person name="Grigoriev I.V."/>
            <person name="Hibbett D.S."/>
        </authorList>
    </citation>
    <scope>NUCLEOTIDE SEQUENCE [LARGE SCALE GENOMIC DNA]</scope>
    <source>
        <strain evidence="2 3">TUFC12733</strain>
    </source>
</reference>
<evidence type="ECO:0008006" key="4">
    <source>
        <dbReference type="Google" id="ProtNLM"/>
    </source>
</evidence>
<sequence length="263" mass="29416">MKLPFRTLLCPLPFPLLEWMVIARSFVVNCLSRHPHPQDQRRVDRDELALDVADDELALDGADDELALDVADLRLLVCDISLNLPDGAEDVLMPGPIWLCTSLQHQTKTCMIGDVTPDGQLVSCRSQWNDDIELFVYSSRVPEMGARLELELFCDTTDDGRSTLARGTVEPSKWFPQLLASEAEPWRLADDVLRRPSTITVELSSTAIQGDPRRSLHLTLILATSPRGPYADVIGSYRRICQAQAARAACEPRLVRHFCPRAV</sequence>
<feature type="chain" id="PRO_5007886344" description="C2 domain-containing protein" evidence="1">
    <location>
        <begin position="24"/>
        <end position="263"/>
    </location>
</feature>
<protein>
    <recommendedName>
        <fullName evidence="4">C2 domain-containing protein</fullName>
    </recommendedName>
</protein>
<evidence type="ECO:0000313" key="3">
    <source>
        <dbReference type="Proteomes" id="UP000076738"/>
    </source>
</evidence>
<dbReference type="EMBL" id="KV417380">
    <property type="protein sequence ID" value="KZO89577.1"/>
    <property type="molecule type" value="Genomic_DNA"/>
</dbReference>
<dbReference type="Proteomes" id="UP000076738">
    <property type="component" value="Unassembled WGS sequence"/>
</dbReference>